<keyword evidence="4" id="KW-1185">Reference proteome</keyword>
<gene>
    <name evidence="3" type="ORF">B0T17DRAFT_489948</name>
</gene>
<reference evidence="3" key="1">
    <citation type="submission" date="2023-06" db="EMBL/GenBank/DDBJ databases">
        <title>Genome-scale phylogeny and comparative genomics of the fungal order Sordariales.</title>
        <authorList>
            <consortium name="Lawrence Berkeley National Laboratory"/>
            <person name="Hensen N."/>
            <person name="Bonometti L."/>
            <person name="Westerberg I."/>
            <person name="Brannstrom I.O."/>
            <person name="Guillou S."/>
            <person name="Cros-Aarteil S."/>
            <person name="Calhoun S."/>
            <person name="Haridas S."/>
            <person name="Kuo A."/>
            <person name="Mondo S."/>
            <person name="Pangilinan J."/>
            <person name="Riley R."/>
            <person name="LaButti K."/>
            <person name="Andreopoulos B."/>
            <person name="Lipzen A."/>
            <person name="Chen C."/>
            <person name="Yanf M."/>
            <person name="Daum C."/>
            <person name="Ng V."/>
            <person name="Clum A."/>
            <person name="Steindorff A."/>
            <person name="Ohm R."/>
            <person name="Martin F."/>
            <person name="Silar P."/>
            <person name="Natvig D."/>
            <person name="Lalanne C."/>
            <person name="Gautier V."/>
            <person name="Ament-velasquez S.L."/>
            <person name="Kruys A."/>
            <person name="Hutchinson M.I."/>
            <person name="Powell A.J."/>
            <person name="Barry K."/>
            <person name="Miller A.N."/>
            <person name="Grigoriev I.V."/>
            <person name="Debuchy R."/>
            <person name="Gladieux P."/>
            <person name="Thoren M.H."/>
            <person name="Johannesson H."/>
        </authorList>
    </citation>
    <scope>NUCLEOTIDE SEQUENCE</scope>
    <source>
        <strain evidence="3">SMH3391-2</strain>
    </source>
</reference>
<feature type="region of interest" description="Disordered" evidence="1">
    <location>
        <begin position="452"/>
        <end position="477"/>
    </location>
</feature>
<evidence type="ECO:0000259" key="2">
    <source>
        <dbReference type="Pfam" id="PF12937"/>
    </source>
</evidence>
<dbReference type="Pfam" id="PF12937">
    <property type="entry name" value="F-box-like"/>
    <property type="match status" value="1"/>
</dbReference>
<evidence type="ECO:0000256" key="1">
    <source>
        <dbReference type="SAM" id="MobiDB-lite"/>
    </source>
</evidence>
<sequence>MASNCSESTCPITIDALPTELLFQVLGYLETPPPSDDRLHDQPKRDMLDSHPGALKEASLVCKRWRATAMPLLFRHVHWKFSRFDMLLYEQGLNNDPFDIFPLLAFLQNNDLCRYVDSLTITAGNSVGLPTSVGLGEVAERTDASAGHHAPTEGPLQPSNAPSRVDNSNWLWDLVFDIMDPTRVTILATPEMLAVLISCMLFLGDAWGFNPNMLHILSLSREARSMKTKQALASLDITPRADIFRLHCPHELPRAQLPRSRLFTARPWTHLLLNEGSSTRVYQTYEFFLKQPPSVLGALLGCEEAPNDIPLIPPTVKSLSYVAIFPLSSHFNNLVSFLPPIDRLFVQLVPRNDILRDPVEMRHIQLSDLWMERNSCYSLIMRELLADYEGVEEGLDHNAVDDGISPPVETNWRYLREFESGDAADRDAWELAVQFVRMSGTGWYVEREGVFAKGPRRPPSESSDDSAASYADSDNIDDSQTGIQYLWAW</sequence>
<proteinExistence type="predicted"/>
<feature type="region of interest" description="Disordered" evidence="1">
    <location>
        <begin position="141"/>
        <end position="162"/>
    </location>
</feature>
<evidence type="ECO:0000313" key="4">
    <source>
        <dbReference type="Proteomes" id="UP001174934"/>
    </source>
</evidence>
<dbReference type="InterPro" id="IPR001810">
    <property type="entry name" value="F-box_dom"/>
</dbReference>
<dbReference type="EMBL" id="JAULSR010000002">
    <property type="protein sequence ID" value="KAK0629501.1"/>
    <property type="molecule type" value="Genomic_DNA"/>
</dbReference>
<protein>
    <recommendedName>
        <fullName evidence="2">F-box domain-containing protein</fullName>
    </recommendedName>
</protein>
<name>A0AA39X9B3_9PEZI</name>
<dbReference type="Gene3D" id="1.20.1280.50">
    <property type="match status" value="1"/>
</dbReference>
<dbReference type="AlphaFoldDB" id="A0AA39X9B3"/>
<accession>A0AA39X9B3</accession>
<comment type="caution">
    <text evidence="3">The sequence shown here is derived from an EMBL/GenBank/DDBJ whole genome shotgun (WGS) entry which is preliminary data.</text>
</comment>
<organism evidence="3 4">
    <name type="scientific">Bombardia bombarda</name>
    <dbReference type="NCBI Taxonomy" id="252184"/>
    <lineage>
        <taxon>Eukaryota</taxon>
        <taxon>Fungi</taxon>
        <taxon>Dikarya</taxon>
        <taxon>Ascomycota</taxon>
        <taxon>Pezizomycotina</taxon>
        <taxon>Sordariomycetes</taxon>
        <taxon>Sordariomycetidae</taxon>
        <taxon>Sordariales</taxon>
        <taxon>Lasiosphaeriaceae</taxon>
        <taxon>Bombardia</taxon>
    </lineage>
</organism>
<evidence type="ECO:0000313" key="3">
    <source>
        <dbReference type="EMBL" id="KAK0629501.1"/>
    </source>
</evidence>
<feature type="domain" description="F-box" evidence="2">
    <location>
        <begin position="14"/>
        <end position="77"/>
    </location>
</feature>
<dbReference type="Proteomes" id="UP001174934">
    <property type="component" value="Unassembled WGS sequence"/>
</dbReference>